<accession>A0A7X9FTI3</accession>
<comment type="caution">
    <text evidence="1">The sequence shown here is derived from an EMBL/GenBank/DDBJ whole genome shotgun (WGS) entry which is preliminary data.</text>
</comment>
<name>A0A7X9FTI3_9DELT</name>
<evidence type="ECO:0008006" key="3">
    <source>
        <dbReference type="Google" id="ProtNLM"/>
    </source>
</evidence>
<dbReference type="AlphaFoldDB" id="A0A7X9FTI3"/>
<proteinExistence type="predicted"/>
<evidence type="ECO:0000313" key="2">
    <source>
        <dbReference type="Proteomes" id="UP000524246"/>
    </source>
</evidence>
<dbReference type="Proteomes" id="UP000524246">
    <property type="component" value="Unassembled WGS sequence"/>
</dbReference>
<reference evidence="1 2" key="1">
    <citation type="journal article" date="2020" name="Biotechnol. Biofuels">
        <title>New insights from the biogas microbiome by comprehensive genome-resolved metagenomics of nearly 1600 species originating from multiple anaerobic digesters.</title>
        <authorList>
            <person name="Campanaro S."/>
            <person name="Treu L."/>
            <person name="Rodriguez-R L.M."/>
            <person name="Kovalovszki A."/>
            <person name="Ziels R.M."/>
            <person name="Maus I."/>
            <person name="Zhu X."/>
            <person name="Kougias P.G."/>
            <person name="Basile A."/>
            <person name="Luo G."/>
            <person name="Schluter A."/>
            <person name="Konstantinidis K.T."/>
            <person name="Angelidaki I."/>
        </authorList>
    </citation>
    <scope>NUCLEOTIDE SEQUENCE [LARGE SCALE GENOMIC DNA]</scope>
    <source>
        <strain evidence="1">AS27yjCOA_65</strain>
    </source>
</reference>
<protein>
    <recommendedName>
        <fullName evidence="3">XRE family transcriptional regulator</fullName>
    </recommendedName>
</protein>
<sequence length="61" mass="6814">MHISRAHLRDIEKGRKAANPARAAQFAKILNYPEQQSLKIAVQDLLQEAKLNYKVGLKAAS</sequence>
<organism evidence="1 2">
    <name type="scientific">SAR324 cluster bacterium</name>
    <dbReference type="NCBI Taxonomy" id="2024889"/>
    <lineage>
        <taxon>Bacteria</taxon>
        <taxon>Deltaproteobacteria</taxon>
        <taxon>SAR324 cluster</taxon>
    </lineage>
</organism>
<gene>
    <name evidence="1" type="ORF">GYA55_10615</name>
</gene>
<evidence type="ECO:0000313" key="1">
    <source>
        <dbReference type="EMBL" id="NMC63603.1"/>
    </source>
</evidence>
<dbReference type="EMBL" id="JAAZON010000480">
    <property type="protein sequence ID" value="NMC63603.1"/>
    <property type="molecule type" value="Genomic_DNA"/>
</dbReference>